<reference evidence="1 2" key="1">
    <citation type="submission" date="2020-08" db="EMBL/GenBank/DDBJ databases">
        <title>Clostridia isolated from Swiss meat.</title>
        <authorList>
            <person name="Wambui J."/>
            <person name="Stevens M.J.A."/>
            <person name="Stephan R."/>
        </authorList>
    </citation>
    <scope>NUCLEOTIDE SEQUENCE [LARGE SCALE GENOMIC DNA]</scope>
    <source>
        <strain evidence="1 2">CM001</strain>
    </source>
</reference>
<accession>A0A7X0VSZ2</accession>
<dbReference type="Proteomes" id="UP000585258">
    <property type="component" value="Unassembled WGS sequence"/>
</dbReference>
<evidence type="ECO:0000313" key="1">
    <source>
        <dbReference type="EMBL" id="MBB6715066.1"/>
    </source>
</evidence>
<sequence length="170" mass="20171">MENDIVKNTKEINVWFKINPEEEEYLGEEWLEELNYFFSEGIVASKEKENVYGTGYGTGEEYIKCTDHKKFYEFLNFINDNRETLTVIKVVSLDKQIGNITYIEDKKYAEYIDMNSVDGIKIVSQYFGKDKNSLIELYKVNELDELQNVIKVNEENNYEFIDFIDSLKER</sequence>
<gene>
    <name evidence="1" type="ORF">H7E68_10045</name>
</gene>
<comment type="caution">
    <text evidence="1">The sequence shown here is derived from an EMBL/GenBank/DDBJ whole genome shotgun (WGS) entry which is preliminary data.</text>
</comment>
<name>A0A7X0VSZ2_9CLOT</name>
<evidence type="ECO:0000313" key="2">
    <source>
        <dbReference type="Proteomes" id="UP000585258"/>
    </source>
</evidence>
<proteinExistence type="predicted"/>
<organism evidence="1 2">
    <name type="scientific">Clostridium gasigenes</name>
    <dbReference type="NCBI Taxonomy" id="94869"/>
    <lineage>
        <taxon>Bacteria</taxon>
        <taxon>Bacillati</taxon>
        <taxon>Bacillota</taxon>
        <taxon>Clostridia</taxon>
        <taxon>Eubacteriales</taxon>
        <taxon>Clostridiaceae</taxon>
        <taxon>Clostridium</taxon>
    </lineage>
</organism>
<dbReference type="AlphaFoldDB" id="A0A7X0VSZ2"/>
<protein>
    <submittedName>
        <fullName evidence="1">Uncharacterized protein</fullName>
    </submittedName>
</protein>
<dbReference type="EMBL" id="JACKWY010000005">
    <property type="protein sequence ID" value="MBB6715066.1"/>
    <property type="molecule type" value="Genomic_DNA"/>
</dbReference>
<dbReference type="RefSeq" id="WP_185164503.1">
    <property type="nucleotide sequence ID" value="NZ_JACKWY010000005.1"/>
</dbReference>